<protein>
    <submittedName>
        <fullName evidence="5">30S ribosomal protein THX</fullName>
    </submittedName>
</protein>
<keyword evidence="2 5" id="KW-0689">Ribosomal protein</keyword>
<name>A0ABS5VP88_9BACT</name>
<keyword evidence="6" id="KW-1185">Reference proteome</keyword>
<sequence length="60" mass="6546">MGKGDKKSTKGKRWRGSYGVTRNKKALKAKMKRAASKKPATATTEVAAKPRRTAKKKAEA</sequence>
<evidence type="ECO:0000256" key="4">
    <source>
        <dbReference type="SAM" id="MobiDB-lite"/>
    </source>
</evidence>
<evidence type="ECO:0000256" key="1">
    <source>
        <dbReference type="ARBA" id="ARBA00010834"/>
    </source>
</evidence>
<proteinExistence type="inferred from homology"/>
<accession>A0ABS5VP88</accession>
<evidence type="ECO:0000313" key="5">
    <source>
        <dbReference type="EMBL" id="MBT1703260.1"/>
    </source>
</evidence>
<reference evidence="5 6" key="1">
    <citation type="submission" date="2021-05" db="EMBL/GenBank/DDBJ databases">
        <title>A Polyphasic approach of four new species of the genus Ohtaekwangia: Ohtaekwangia histidinii sp. nov., Ohtaekwangia cretensis sp. nov., Ohtaekwangia indiensis sp. nov., Ohtaekwangia reichenbachii sp. nov. from diverse environment.</title>
        <authorList>
            <person name="Octaviana S."/>
        </authorList>
    </citation>
    <scope>NUCLEOTIDE SEQUENCE [LARGE SCALE GENOMIC DNA]</scope>
    <source>
        <strain evidence="5 6">PWU20</strain>
    </source>
</reference>
<evidence type="ECO:0000256" key="3">
    <source>
        <dbReference type="ARBA" id="ARBA00023274"/>
    </source>
</evidence>
<feature type="compositionally biased region" description="Basic residues" evidence="4">
    <location>
        <begin position="22"/>
        <end position="36"/>
    </location>
</feature>
<feature type="compositionally biased region" description="Basic residues" evidence="4">
    <location>
        <begin position="49"/>
        <end position="60"/>
    </location>
</feature>
<keyword evidence="3" id="KW-0687">Ribonucleoprotein</keyword>
<dbReference type="EMBL" id="JAHESD010000013">
    <property type="protein sequence ID" value="MBT1703260.1"/>
    <property type="molecule type" value="Genomic_DNA"/>
</dbReference>
<comment type="caution">
    <text evidence="5">The sequence shown here is derived from an EMBL/GenBank/DDBJ whole genome shotgun (WGS) entry which is preliminary data.</text>
</comment>
<organism evidence="5 6">
    <name type="scientific">Chryseosolibacter indicus</name>
    <dbReference type="NCBI Taxonomy" id="2782351"/>
    <lineage>
        <taxon>Bacteria</taxon>
        <taxon>Pseudomonadati</taxon>
        <taxon>Bacteroidota</taxon>
        <taxon>Cytophagia</taxon>
        <taxon>Cytophagales</taxon>
        <taxon>Chryseotaleaceae</taxon>
        <taxon>Chryseosolibacter</taxon>
    </lineage>
</organism>
<feature type="region of interest" description="Disordered" evidence="4">
    <location>
        <begin position="1"/>
        <end position="60"/>
    </location>
</feature>
<evidence type="ECO:0000256" key="2">
    <source>
        <dbReference type="ARBA" id="ARBA00022980"/>
    </source>
</evidence>
<dbReference type="GO" id="GO:0005840">
    <property type="term" value="C:ribosome"/>
    <property type="evidence" value="ECO:0007669"/>
    <property type="project" value="UniProtKB-KW"/>
</dbReference>
<gene>
    <name evidence="5" type="ORF">KK060_08205</name>
</gene>
<dbReference type="Proteomes" id="UP000772618">
    <property type="component" value="Unassembled WGS sequence"/>
</dbReference>
<dbReference type="InterPro" id="IPR030826">
    <property type="entry name" value="Ribosomal_bTHX/bTHXc/bTHXm"/>
</dbReference>
<dbReference type="RefSeq" id="WP_254153226.1">
    <property type="nucleotide sequence ID" value="NZ_JAHESD010000013.1"/>
</dbReference>
<evidence type="ECO:0000313" key="6">
    <source>
        <dbReference type="Proteomes" id="UP000772618"/>
    </source>
</evidence>
<comment type="similarity">
    <text evidence="1">Belongs to the bacterial ribosomal protein bTHX family.</text>
</comment>
<dbReference type="NCBIfam" id="TIGR04560">
    <property type="entry name" value="ribo_THX"/>
    <property type="match status" value="1"/>
</dbReference>